<dbReference type="Proteomes" id="UP000283269">
    <property type="component" value="Unassembled WGS sequence"/>
</dbReference>
<reference evidence="3 4" key="1">
    <citation type="journal article" date="2018" name="Evol. Lett.">
        <title>Horizontal gene cluster transfer increased hallucinogenic mushroom diversity.</title>
        <authorList>
            <person name="Reynolds H.T."/>
            <person name="Vijayakumar V."/>
            <person name="Gluck-Thaler E."/>
            <person name="Korotkin H.B."/>
            <person name="Matheny P.B."/>
            <person name="Slot J.C."/>
        </authorList>
    </citation>
    <scope>NUCLEOTIDE SEQUENCE [LARGE SCALE GENOMIC DNA]</scope>
    <source>
        <strain evidence="3 4">2631</strain>
    </source>
</reference>
<keyword evidence="2" id="KW-0570">Pentose shunt</keyword>
<comment type="function">
    <text evidence="2">Catalyzes the rate-limiting step of the non-oxidative phase in the pentose phosphate pathway. Catalyzes the reversible conversion of sedheptulose-7-phosphate and D-glyceraldehyde 3-phosphate into erythrose-4-phosphate and beta-D-fructose 6-phosphate.</text>
</comment>
<dbReference type="InParanoid" id="A0A409XU67"/>
<sequence>MTSPSFSALDAIRNSGIIIASDGAEYKKIAKFDPVDATTNPSLTFAAVSTPEYSHLLEDAVIYALTGNPSATVEEQTELALDHLLVHIGAEILSIIPGRVSISVDPRLGFSYSSILSKSRALIKLVDELHIPRTRILVKIPATAEGIHAAHTLESNDGIHTNLTLVFSLVQAIACAQAGVTVISPFIGRVKDWWSARAVAAGVAEGIDDQPLKEHPGIKLVYRIKEAYTRYGYCTQIMAAGFRKPEEIVELSRFGSKGGPDLVTLPPELLEGLMRMDGGKNLGCDSRESVYSTDSSRSAPIYVTADGPTEEGFATFDRDSRQEAISLDKVPEGLAKFSVDAVKLEKTVRDMIEQFNEARLSDVESASTEVFKETVHRLSVGGGKVLRKSVSVN</sequence>
<name>A0A409XU67_PSICY</name>
<proteinExistence type="predicted"/>
<keyword evidence="2" id="KW-0808">Transferase</keyword>
<dbReference type="SUPFAM" id="SSF51569">
    <property type="entry name" value="Aldolase"/>
    <property type="match status" value="1"/>
</dbReference>
<dbReference type="PROSITE" id="PS00958">
    <property type="entry name" value="TRANSALDOLASE_2"/>
    <property type="match status" value="1"/>
</dbReference>
<dbReference type="OrthoDB" id="2015515at2759"/>
<dbReference type="InterPro" id="IPR001585">
    <property type="entry name" value="TAL/FSA"/>
</dbReference>
<evidence type="ECO:0000256" key="1">
    <source>
        <dbReference type="ARBA" id="ARBA00023270"/>
    </source>
</evidence>
<comment type="caution">
    <text evidence="3">The sequence shown here is derived from an EMBL/GenBank/DDBJ whole genome shotgun (WGS) entry which is preliminary data.</text>
</comment>
<organism evidence="3 4">
    <name type="scientific">Psilocybe cyanescens</name>
    <dbReference type="NCBI Taxonomy" id="93625"/>
    <lineage>
        <taxon>Eukaryota</taxon>
        <taxon>Fungi</taxon>
        <taxon>Dikarya</taxon>
        <taxon>Basidiomycota</taxon>
        <taxon>Agaricomycotina</taxon>
        <taxon>Agaricomycetes</taxon>
        <taxon>Agaricomycetidae</taxon>
        <taxon>Agaricales</taxon>
        <taxon>Agaricineae</taxon>
        <taxon>Strophariaceae</taxon>
        <taxon>Psilocybe</taxon>
    </lineage>
</organism>
<comment type="catalytic activity">
    <reaction evidence="2">
        <text>D-sedoheptulose 7-phosphate + D-glyceraldehyde 3-phosphate = D-erythrose 4-phosphate + beta-D-fructose 6-phosphate</text>
        <dbReference type="Rhea" id="RHEA:17053"/>
        <dbReference type="ChEBI" id="CHEBI:16897"/>
        <dbReference type="ChEBI" id="CHEBI:57483"/>
        <dbReference type="ChEBI" id="CHEBI:57634"/>
        <dbReference type="ChEBI" id="CHEBI:59776"/>
        <dbReference type="EC" id="2.2.1.2"/>
    </reaction>
</comment>
<dbReference type="AlphaFoldDB" id="A0A409XU67"/>
<dbReference type="InterPro" id="IPR018225">
    <property type="entry name" value="Transaldolase_AS"/>
</dbReference>
<evidence type="ECO:0000313" key="3">
    <source>
        <dbReference type="EMBL" id="PPQ94278.1"/>
    </source>
</evidence>
<keyword evidence="4" id="KW-1185">Reference proteome</keyword>
<dbReference type="GO" id="GO:0006098">
    <property type="term" value="P:pentose-phosphate shunt"/>
    <property type="evidence" value="ECO:0007669"/>
    <property type="project" value="UniProtKB-UniPathway"/>
</dbReference>
<evidence type="ECO:0000313" key="4">
    <source>
        <dbReference type="Proteomes" id="UP000283269"/>
    </source>
</evidence>
<dbReference type="InterPro" id="IPR013785">
    <property type="entry name" value="Aldolase_TIM"/>
</dbReference>
<gene>
    <name evidence="3" type="ORF">CVT25_004935</name>
</gene>
<comment type="pathway">
    <text evidence="2">Carbohydrate degradation; pentose phosphate pathway; D-glyceraldehyde 3-phosphate and beta-D-fructose 6-phosphate from D-ribose 5-phosphate and D-xylulose 5-phosphate (non-oxidative stage): step 2/3.</text>
</comment>
<dbReference type="PANTHER" id="PTHR10683">
    <property type="entry name" value="TRANSALDOLASE"/>
    <property type="match status" value="1"/>
</dbReference>
<dbReference type="EMBL" id="NHYD01000400">
    <property type="protein sequence ID" value="PPQ94278.1"/>
    <property type="molecule type" value="Genomic_DNA"/>
</dbReference>
<accession>A0A409XU67</accession>
<dbReference type="Pfam" id="PF00923">
    <property type="entry name" value="TAL_FSA"/>
    <property type="match status" value="1"/>
</dbReference>
<dbReference type="PANTHER" id="PTHR10683:SF18">
    <property type="entry name" value="TRANSALDOLASE"/>
    <property type="match status" value="1"/>
</dbReference>
<dbReference type="UniPathway" id="UPA00115">
    <property type="reaction ID" value="UER00414"/>
</dbReference>
<keyword evidence="1" id="KW-0704">Schiff base</keyword>
<protein>
    <recommendedName>
        <fullName evidence="2">Transaldolase</fullName>
        <ecNumber evidence="2">2.2.1.2</ecNumber>
    </recommendedName>
</protein>
<dbReference type="Gene3D" id="3.20.20.70">
    <property type="entry name" value="Aldolase class I"/>
    <property type="match status" value="1"/>
</dbReference>
<dbReference type="STRING" id="93625.A0A409XU67"/>
<dbReference type="EC" id="2.2.1.2" evidence="2"/>
<dbReference type="GO" id="GO:0004801">
    <property type="term" value="F:transaldolase activity"/>
    <property type="evidence" value="ECO:0007669"/>
    <property type="project" value="UniProtKB-EC"/>
</dbReference>
<evidence type="ECO:0000256" key="2">
    <source>
        <dbReference type="RuleBase" id="RU000501"/>
    </source>
</evidence>
<dbReference type="GO" id="GO:0005975">
    <property type="term" value="P:carbohydrate metabolic process"/>
    <property type="evidence" value="ECO:0007669"/>
    <property type="project" value="InterPro"/>
</dbReference>